<evidence type="ECO:0000313" key="6">
    <source>
        <dbReference type="EMBL" id="TWT95703.1"/>
    </source>
</evidence>
<evidence type="ECO:0000256" key="1">
    <source>
        <dbReference type="ARBA" id="ARBA00008683"/>
    </source>
</evidence>
<comment type="similarity">
    <text evidence="1">Belongs to the peptidase S49 family.</text>
</comment>
<dbReference type="SUPFAM" id="SSF52096">
    <property type="entry name" value="ClpP/crotonase"/>
    <property type="match status" value="1"/>
</dbReference>
<dbReference type="EMBL" id="SJPM01000006">
    <property type="protein sequence ID" value="TWT95703.1"/>
    <property type="molecule type" value="Genomic_DNA"/>
</dbReference>
<evidence type="ECO:0000313" key="7">
    <source>
        <dbReference type="Proteomes" id="UP000316213"/>
    </source>
</evidence>
<name>A0A5C6ABI8_9BACT</name>
<reference evidence="6 7" key="1">
    <citation type="submission" date="2019-02" db="EMBL/GenBank/DDBJ databases">
        <title>Deep-cultivation of Planctomycetes and their phenomic and genomic characterization uncovers novel biology.</title>
        <authorList>
            <person name="Wiegand S."/>
            <person name="Jogler M."/>
            <person name="Boedeker C."/>
            <person name="Pinto D."/>
            <person name="Vollmers J."/>
            <person name="Rivas-Marin E."/>
            <person name="Kohn T."/>
            <person name="Peeters S.H."/>
            <person name="Heuer A."/>
            <person name="Rast P."/>
            <person name="Oberbeckmann S."/>
            <person name="Bunk B."/>
            <person name="Jeske O."/>
            <person name="Meyerdierks A."/>
            <person name="Storesund J.E."/>
            <person name="Kallscheuer N."/>
            <person name="Luecker S."/>
            <person name="Lage O.M."/>
            <person name="Pohl T."/>
            <person name="Merkel B.J."/>
            <person name="Hornburger P."/>
            <person name="Mueller R.-W."/>
            <person name="Bruemmer F."/>
            <person name="Labrenz M."/>
            <person name="Spormann A.M."/>
            <person name="Op Den Camp H."/>
            <person name="Overmann J."/>
            <person name="Amann R."/>
            <person name="Jetten M.S.M."/>
            <person name="Mascher T."/>
            <person name="Medema M.H."/>
            <person name="Devos D.P."/>
            <person name="Kaster A.-K."/>
            <person name="Ovreas L."/>
            <person name="Rohde M."/>
            <person name="Galperin M.Y."/>
            <person name="Jogler C."/>
        </authorList>
    </citation>
    <scope>NUCLEOTIDE SEQUENCE [LARGE SCALE GENOMIC DNA]</scope>
    <source>
        <strain evidence="6 7">Pla100</strain>
    </source>
</reference>
<organism evidence="6 7">
    <name type="scientific">Neorhodopirellula pilleata</name>
    <dbReference type="NCBI Taxonomy" id="2714738"/>
    <lineage>
        <taxon>Bacteria</taxon>
        <taxon>Pseudomonadati</taxon>
        <taxon>Planctomycetota</taxon>
        <taxon>Planctomycetia</taxon>
        <taxon>Pirellulales</taxon>
        <taxon>Pirellulaceae</taxon>
        <taxon>Neorhodopirellula</taxon>
    </lineage>
</organism>
<gene>
    <name evidence="6" type="primary">sppA</name>
    <name evidence="6" type="ORF">Pla100_33450</name>
</gene>
<dbReference type="Proteomes" id="UP000316213">
    <property type="component" value="Unassembled WGS sequence"/>
</dbReference>
<dbReference type="EC" id="3.4.21.-" evidence="6"/>
<dbReference type="Gene3D" id="3.90.226.10">
    <property type="entry name" value="2-enoyl-CoA Hydratase, Chain A, domain 1"/>
    <property type="match status" value="2"/>
</dbReference>
<evidence type="ECO:0000256" key="4">
    <source>
        <dbReference type="ARBA" id="ARBA00022825"/>
    </source>
</evidence>
<keyword evidence="4" id="KW-0720">Serine protease</keyword>
<dbReference type="InterPro" id="IPR002142">
    <property type="entry name" value="Peptidase_S49"/>
</dbReference>
<keyword evidence="2" id="KW-0645">Protease</keyword>
<sequence>MIGNPRMIRLRFMSALLSGLAMAFCVITLTLVGCQHPIKALVGGKMDLGGKMGVDGDIRMTGEVATTTRSDNTATPIRAVVIDGNRHAGGRIAIVDVDGLLVNRTFSGLNSMGENPVALFREKMRQIECDGSISAVVLRINTPGGGVTASDMIANDVARLKQCRDIPVVACLMTTGCGGGYYIATHADHIVAHPTSVVGGIGVILNSYNMEDTLAQQNIVSVPVKAGDKIDLGSPERTMDDDERDILQAMADQFHERFIEQVRRSRGSKLPADAMRAQADLIAADELRFKDEDENTADEEEDAPHEIFDGRVWTGSQALAHGLVDSNGYLDDAIDIAGRLASLPVDSPVVLLRRSNDRAMSEFDITPNMPMSSLLPVSIPGLDRSMMPTFLYLWQPEPKFVTAGG</sequence>
<dbReference type="GO" id="GO:0008236">
    <property type="term" value="F:serine-type peptidase activity"/>
    <property type="evidence" value="ECO:0007669"/>
    <property type="project" value="UniProtKB-KW"/>
</dbReference>
<evidence type="ECO:0000259" key="5">
    <source>
        <dbReference type="Pfam" id="PF01343"/>
    </source>
</evidence>
<keyword evidence="3 6" id="KW-0378">Hydrolase</keyword>
<dbReference type="OrthoDB" id="9764363at2"/>
<protein>
    <submittedName>
        <fullName evidence="6">Putative signal peptide peptidase SppA</fullName>
        <ecNumber evidence="6">3.4.21.-</ecNumber>
    </submittedName>
</protein>
<feature type="domain" description="Peptidase S49" evidence="5">
    <location>
        <begin position="164"/>
        <end position="272"/>
    </location>
</feature>
<dbReference type="InterPro" id="IPR047272">
    <property type="entry name" value="S49_SppA_C"/>
</dbReference>
<keyword evidence="7" id="KW-1185">Reference proteome</keyword>
<dbReference type="InterPro" id="IPR029045">
    <property type="entry name" value="ClpP/crotonase-like_dom_sf"/>
</dbReference>
<comment type="caution">
    <text evidence="6">The sequence shown here is derived from an EMBL/GenBank/DDBJ whole genome shotgun (WGS) entry which is preliminary data.</text>
</comment>
<dbReference type="PANTHER" id="PTHR42987:SF4">
    <property type="entry name" value="PROTEASE SOHB-RELATED"/>
    <property type="match status" value="1"/>
</dbReference>
<dbReference type="AlphaFoldDB" id="A0A5C6ABI8"/>
<accession>A0A5C6ABI8</accession>
<proteinExistence type="inferred from homology"/>
<evidence type="ECO:0000256" key="3">
    <source>
        <dbReference type="ARBA" id="ARBA00022801"/>
    </source>
</evidence>
<dbReference type="CDD" id="cd07023">
    <property type="entry name" value="S49_Sppa_N_C"/>
    <property type="match status" value="1"/>
</dbReference>
<evidence type="ECO:0000256" key="2">
    <source>
        <dbReference type="ARBA" id="ARBA00022670"/>
    </source>
</evidence>
<dbReference type="Pfam" id="PF01343">
    <property type="entry name" value="Peptidase_S49"/>
    <property type="match status" value="1"/>
</dbReference>
<dbReference type="GO" id="GO:0006508">
    <property type="term" value="P:proteolysis"/>
    <property type="evidence" value="ECO:0007669"/>
    <property type="project" value="UniProtKB-KW"/>
</dbReference>
<dbReference type="PROSITE" id="PS51257">
    <property type="entry name" value="PROKAR_LIPOPROTEIN"/>
    <property type="match status" value="1"/>
</dbReference>
<dbReference type="PANTHER" id="PTHR42987">
    <property type="entry name" value="PEPTIDASE S49"/>
    <property type="match status" value="1"/>
</dbReference>